<dbReference type="PANTHER" id="PTHR33744">
    <property type="entry name" value="CARBOHYDRATE DIACID REGULATOR"/>
    <property type="match status" value="1"/>
</dbReference>
<proteinExistence type="predicted"/>
<keyword evidence="3" id="KW-1185">Reference proteome</keyword>
<dbReference type="RefSeq" id="WP_329256943.1">
    <property type="nucleotide sequence ID" value="NZ_CP109011.1"/>
</dbReference>
<dbReference type="Proteomes" id="UP001432168">
    <property type="component" value="Chromosome"/>
</dbReference>
<dbReference type="Pfam" id="PF13556">
    <property type="entry name" value="HTH_30"/>
    <property type="match status" value="1"/>
</dbReference>
<dbReference type="InterPro" id="IPR025736">
    <property type="entry name" value="PucR_C-HTH_dom"/>
</dbReference>
<name>A0ABZ1WN09_9ACTN</name>
<organism evidence="2 3">
    <name type="scientific">Streptomyces pseudovenezuelae</name>
    <dbReference type="NCBI Taxonomy" id="67350"/>
    <lineage>
        <taxon>Bacteria</taxon>
        <taxon>Bacillati</taxon>
        <taxon>Actinomycetota</taxon>
        <taxon>Actinomycetes</taxon>
        <taxon>Kitasatosporales</taxon>
        <taxon>Streptomycetaceae</taxon>
        <taxon>Streptomyces</taxon>
        <taxon>Streptomyces aurantiacus group</taxon>
    </lineage>
</organism>
<dbReference type="InterPro" id="IPR042070">
    <property type="entry name" value="PucR_C-HTH_sf"/>
</dbReference>
<protein>
    <submittedName>
        <fullName evidence="2">Helix-turn-helix domain-containing protein</fullName>
    </submittedName>
</protein>
<dbReference type="Gene3D" id="1.10.10.2840">
    <property type="entry name" value="PucR C-terminal helix-turn-helix domain"/>
    <property type="match status" value="1"/>
</dbReference>
<dbReference type="PANTHER" id="PTHR33744:SF17">
    <property type="entry name" value="CONSERVED PROTEIN"/>
    <property type="match status" value="1"/>
</dbReference>
<evidence type="ECO:0000313" key="2">
    <source>
        <dbReference type="EMBL" id="WUT40847.1"/>
    </source>
</evidence>
<reference evidence="2" key="1">
    <citation type="submission" date="2022-10" db="EMBL/GenBank/DDBJ databases">
        <title>The complete genomes of actinobacterial strains from the NBC collection.</title>
        <authorList>
            <person name="Joergensen T.S."/>
            <person name="Alvarez Arevalo M."/>
            <person name="Sterndorff E.B."/>
            <person name="Faurdal D."/>
            <person name="Vuksanovic O."/>
            <person name="Mourched A.-S."/>
            <person name="Charusanti P."/>
            <person name="Shaw S."/>
            <person name="Blin K."/>
            <person name="Weber T."/>
        </authorList>
    </citation>
    <scope>NUCLEOTIDE SEQUENCE</scope>
    <source>
        <strain evidence="2">NBC_00686</strain>
    </source>
</reference>
<accession>A0ABZ1WN09</accession>
<sequence>MLLSDQPSDGGLSTVRHLLDSIGAPILKALAAPGALDRPVRGTVLHDPADPLPPGRDQVLLMPGLLADQRAAAELVEAAARLGFSAMIVKLRGADGADLVDEAERCGLTLLAAADEVSWRHLDALLLSALGSQGVGGGSTAEAGDGLFALANAVSAVIGGSVAIEDLDRRVMAYSSSPDQRIDSLRREGILSRRVPEINHNLERYRILLGSEGVVRFPEALGALPRAAITIRAGSQPLGTIWAIESPEGIGGDGERALIDCARLAALHILRNRNASELELQKRESALLGALEGLWSSHETSFRLSIPPGAELGLLGFAASAEATGLLALTAHLAHALARYIVPVRPDASIATTSRAIYVLLPGGGSEAATRLAKGALTSIRGSFGDFVRAAVAPTGTDPAGLPAMRRETDDILRVTIAHPDAPRIASLDDVRAQLLLARVGDELNHEPRLRHPGVAAMAAHDSENGTDFAASVLAWLEAVGNVAEAAARLGVHTNTLRYRLRRTAELFGLRLEQPDDRLAVWLQLRLLQR</sequence>
<evidence type="ECO:0000313" key="3">
    <source>
        <dbReference type="Proteomes" id="UP001432168"/>
    </source>
</evidence>
<dbReference type="EMBL" id="CP109011">
    <property type="protein sequence ID" value="WUT40847.1"/>
    <property type="molecule type" value="Genomic_DNA"/>
</dbReference>
<evidence type="ECO:0000259" key="1">
    <source>
        <dbReference type="Pfam" id="PF13556"/>
    </source>
</evidence>
<feature type="domain" description="PucR C-terminal helix-turn-helix" evidence="1">
    <location>
        <begin position="472"/>
        <end position="527"/>
    </location>
</feature>
<dbReference type="InterPro" id="IPR051448">
    <property type="entry name" value="CdaR-like_regulators"/>
</dbReference>
<gene>
    <name evidence="2" type="ORF">OG929_00535</name>
</gene>